<evidence type="ECO:0000256" key="1">
    <source>
        <dbReference type="ARBA" id="ARBA00023239"/>
    </source>
</evidence>
<dbReference type="GO" id="GO:0009694">
    <property type="term" value="P:jasmonic acid metabolic process"/>
    <property type="evidence" value="ECO:0000318"/>
    <property type="project" value="GO_Central"/>
</dbReference>
<comment type="catalytic activity">
    <reaction evidence="2">
        <text>4-methoxybenzaldehyde + hydrogen cyanide = (2S)-2-hydroxy-2-(4-methoxyphenyl)acetonitrile</text>
        <dbReference type="Rhea" id="RHEA:77447"/>
        <dbReference type="ChEBI" id="CHEBI:18407"/>
        <dbReference type="ChEBI" id="CHEBI:28235"/>
        <dbReference type="ChEBI" id="CHEBI:197328"/>
    </reaction>
</comment>
<accession>A0A2C9URM8</accession>
<evidence type="ECO:0000256" key="18">
    <source>
        <dbReference type="ARBA" id="ARBA00076040"/>
    </source>
</evidence>
<reference evidence="23" key="1">
    <citation type="journal article" date="2016" name="Nat. Biotechnol.">
        <title>Sequencing wild and cultivated cassava and related species reveals extensive interspecific hybridization and genetic diversity.</title>
        <authorList>
            <person name="Bredeson J.V."/>
            <person name="Lyons J.B."/>
            <person name="Prochnik S.E."/>
            <person name="Wu G.A."/>
            <person name="Ha C.M."/>
            <person name="Edsinger-Gonzales E."/>
            <person name="Grimwood J."/>
            <person name="Schmutz J."/>
            <person name="Rabbi I.Y."/>
            <person name="Egesi C."/>
            <person name="Nauluvula P."/>
            <person name="Lebot V."/>
            <person name="Ndunguru J."/>
            <person name="Mkamilo G."/>
            <person name="Bart R.S."/>
            <person name="Setter T.L."/>
            <person name="Gleadow R.M."/>
            <person name="Kulakow P."/>
            <person name="Ferguson M.E."/>
            <person name="Rounsley S."/>
            <person name="Rokhsar D.S."/>
        </authorList>
    </citation>
    <scope>NUCLEOTIDE SEQUENCE [LARGE SCALE GENOMIC DNA]</scope>
    <source>
        <strain evidence="23">cv. AM560-2</strain>
    </source>
</reference>
<evidence type="ECO:0000256" key="19">
    <source>
        <dbReference type="ARBA" id="ARBA00078291"/>
    </source>
</evidence>
<comment type="catalytic activity">
    <reaction evidence="6">
        <text>formylthiophene + hydrogen cyanide = (2R)-2-hydroxy-2-(thiophen-2-yl)acetonitrile</text>
        <dbReference type="Rhea" id="RHEA:77455"/>
        <dbReference type="ChEBI" id="CHEBI:18407"/>
        <dbReference type="ChEBI" id="CHEBI:87301"/>
        <dbReference type="ChEBI" id="CHEBI:197332"/>
    </reaction>
</comment>
<evidence type="ECO:0000313" key="22">
    <source>
        <dbReference type="EMBL" id="OAY33395.1"/>
    </source>
</evidence>
<dbReference type="EC" id="4.1.2.47" evidence="16"/>
<evidence type="ECO:0000256" key="7">
    <source>
        <dbReference type="ARBA" id="ARBA00051647"/>
    </source>
</evidence>
<dbReference type="SUPFAM" id="SSF53474">
    <property type="entry name" value="alpha/beta-Hydrolases"/>
    <property type="match status" value="1"/>
</dbReference>
<dbReference type="Pfam" id="PF00561">
    <property type="entry name" value="Abhydrolase_1"/>
    <property type="match status" value="1"/>
</dbReference>
<dbReference type="GO" id="GO:0009696">
    <property type="term" value="P:salicylic acid metabolic process"/>
    <property type="evidence" value="ECO:0000318"/>
    <property type="project" value="GO_Central"/>
</dbReference>
<sequence length="270" mass="30924">MDREESSIIRKNTTAHFVLIHTICHGAWIWYKLKPQLEAAGHKVTALDLAASGTDSRQIEDIGSFDDYSEPLMTFMESLPEGNKVILVGESCGGLNIAIAAEKYSKKIAAGVFLNSLMPDIDHSPSYVVEKLMEVFPNWKDTEFFNFEKDGEIIQGLKLGLRLMRENLYTECPVEDYEMAKMLTKKGSLFQNILAKRKKFTKEGYGSIKRIYVWTEEDKIFLTEFQQWQIVNYKPSMVYEVKGGDHKLQLTKTKEIAKILQEVADIYTNL</sequence>
<comment type="catalytic activity">
    <reaction evidence="10">
        <text>2-methylpropanal + hydrogen cyanide = (2S)-2-hydroxy-3-methylbutanenitrile</text>
        <dbReference type="Rhea" id="RHEA:77403"/>
        <dbReference type="ChEBI" id="CHEBI:18407"/>
        <dbReference type="ChEBI" id="CHEBI:48943"/>
        <dbReference type="ChEBI" id="CHEBI:197354"/>
    </reaction>
</comment>
<evidence type="ECO:0000256" key="3">
    <source>
        <dbReference type="ARBA" id="ARBA00050241"/>
    </source>
</evidence>
<evidence type="ECO:0000256" key="20">
    <source>
        <dbReference type="ARBA" id="ARBA00079794"/>
    </source>
</evidence>
<comment type="catalytic activity">
    <reaction evidence="9">
        <text>acrolein + hydrogen cyanide = (2S)-2-hydroxybut-3-enenitrile</text>
        <dbReference type="Rhea" id="RHEA:77411"/>
        <dbReference type="ChEBI" id="CHEBI:15368"/>
        <dbReference type="ChEBI" id="CHEBI:18407"/>
        <dbReference type="ChEBI" id="CHEBI:197356"/>
    </reaction>
</comment>
<gene>
    <name evidence="22" type="ORF">MANES_13G092300v8</name>
</gene>
<dbReference type="GO" id="GO:0047606">
    <property type="term" value="F:(S)-hydroxynitrile lyase activity"/>
    <property type="evidence" value="ECO:0007669"/>
    <property type="project" value="UniProtKB-EC"/>
</dbReference>
<evidence type="ECO:0000256" key="5">
    <source>
        <dbReference type="ARBA" id="ARBA00050358"/>
    </source>
</evidence>
<proteinExistence type="inferred from homology"/>
<comment type="catalytic activity">
    <reaction evidence="7">
        <text>butan-2-one + hydrogen cyanide = 2-hydroxy-2-methylbutanenitrile</text>
        <dbReference type="Rhea" id="RHEA:77467"/>
        <dbReference type="ChEBI" id="CHEBI:18407"/>
        <dbReference type="ChEBI" id="CHEBI:28398"/>
        <dbReference type="ChEBI" id="CHEBI:60954"/>
    </reaction>
    <physiologicalReaction direction="right-to-left" evidence="7">
        <dbReference type="Rhea" id="RHEA:77469"/>
    </physiologicalReaction>
</comment>
<comment type="catalytic activity">
    <reaction evidence="11">
        <text>3-formylthiophene + hydrogen cyanide = (2S)-2-hydroxy-2-(thiophen-3-yl)acetonitrile</text>
        <dbReference type="Rhea" id="RHEA:77459"/>
        <dbReference type="ChEBI" id="CHEBI:18407"/>
        <dbReference type="ChEBI" id="CHEBI:87611"/>
        <dbReference type="ChEBI" id="CHEBI:197333"/>
    </reaction>
</comment>
<evidence type="ECO:0000256" key="8">
    <source>
        <dbReference type="ARBA" id="ARBA00051735"/>
    </source>
</evidence>
<evidence type="ECO:0000256" key="14">
    <source>
        <dbReference type="ARBA" id="ARBA00052826"/>
    </source>
</evidence>
<comment type="catalytic activity">
    <reaction evidence="3">
        <text>a monosubstituted aliphatic (S)-hydroxynitrile = an aldehyde + hydrogen cyanide</text>
        <dbReference type="Rhea" id="RHEA:56588"/>
        <dbReference type="ChEBI" id="CHEBI:17478"/>
        <dbReference type="ChEBI" id="CHEBI:18407"/>
        <dbReference type="ChEBI" id="CHEBI:140596"/>
        <dbReference type="EC" id="4.1.2.47"/>
    </reaction>
</comment>
<dbReference type="PANTHER" id="PTHR10992">
    <property type="entry name" value="METHYLESTERASE FAMILY MEMBER"/>
    <property type="match status" value="1"/>
</dbReference>
<comment type="catalytic activity">
    <reaction evidence="5">
        <text>benzaldehyde + hydrogen cyanide = (S)-mandelonitrile</text>
        <dbReference type="Rhea" id="RHEA:77427"/>
        <dbReference type="ChEBI" id="CHEBI:17169"/>
        <dbReference type="ChEBI" id="CHEBI:18407"/>
        <dbReference type="ChEBI" id="CHEBI:36941"/>
    </reaction>
</comment>
<evidence type="ECO:0000256" key="9">
    <source>
        <dbReference type="ARBA" id="ARBA00051977"/>
    </source>
</evidence>
<comment type="catalytic activity">
    <reaction evidence="13">
        <text>cyclohexanecarbaldehyde + hydrogen cyanide = (2S)-2-cyclohexyl-2-hydroxyacetonitrile</text>
        <dbReference type="Rhea" id="RHEA:77423"/>
        <dbReference type="ChEBI" id="CHEBI:18407"/>
        <dbReference type="ChEBI" id="CHEBI:197359"/>
        <dbReference type="ChEBI" id="CHEBI:197360"/>
    </reaction>
</comment>
<dbReference type="EMBL" id="CM004399">
    <property type="protein sequence ID" value="OAY33395.1"/>
    <property type="molecule type" value="Genomic_DNA"/>
</dbReference>
<evidence type="ECO:0000256" key="13">
    <source>
        <dbReference type="ARBA" id="ARBA00052609"/>
    </source>
</evidence>
<dbReference type="GO" id="GO:0080032">
    <property type="term" value="F:methyl jasmonate esterase activity"/>
    <property type="evidence" value="ECO:0000318"/>
    <property type="project" value="GO_Central"/>
</dbReference>
<evidence type="ECO:0000256" key="12">
    <source>
        <dbReference type="ARBA" id="ARBA00052600"/>
    </source>
</evidence>
<keyword evidence="1" id="KW-0456">Lyase</keyword>
<keyword evidence="23" id="KW-1185">Reference proteome</keyword>
<dbReference type="FunFam" id="3.40.50.1820:FF:000051">
    <property type="entry name" value="(S)-hydroxynitrile lyase"/>
    <property type="match status" value="1"/>
</dbReference>
<protein>
    <recommendedName>
        <fullName evidence="17">(S)-hydroxynitrile lyase</fullName>
        <ecNumber evidence="16">4.1.2.47</ecNumber>
    </recommendedName>
    <alternativeName>
        <fullName evidence="18">2-hydroxy-2-methylpropanenitrile lyase</fullName>
    </alternativeName>
    <alternativeName>
        <fullName evidence="19">Acetone cyanohydrin lyase</fullName>
    </alternativeName>
    <alternativeName>
        <fullName evidence="20">Hydroxynitrile lyase</fullName>
    </alternativeName>
</protein>
<evidence type="ECO:0000259" key="21">
    <source>
        <dbReference type="Pfam" id="PF00561"/>
    </source>
</evidence>
<evidence type="ECO:0000256" key="10">
    <source>
        <dbReference type="ARBA" id="ARBA00052033"/>
    </source>
</evidence>
<comment type="catalytic activity">
    <reaction evidence="4">
        <text>2-hydroxy-2-methylpropanenitrile = acetone + hydrogen cyanide</text>
        <dbReference type="Rhea" id="RHEA:11932"/>
        <dbReference type="ChEBI" id="CHEBI:15347"/>
        <dbReference type="ChEBI" id="CHEBI:15348"/>
        <dbReference type="ChEBI" id="CHEBI:18407"/>
    </reaction>
    <physiologicalReaction direction="left-to-right" evidence="4">
        <dbReference type="Rhea" id="RHEA:11933"/>
    </physiologicalReaction>
</comment>
<organism evidence="22 23">
    <name type="scientific">Manihot esculenta</name>
    <name type="common">Cassava</name>
    <name type="synonym">Jatropha manihot</name>
    <dbReference type="NCBI Taxonomy" id="3983"/>
    <lineage>
        <taxon>Eukaryota</taxon>
        <taxon>Viridiplantae</taxon>
        <taxon>Streptophyta</taxon>
        <taxon>Embryophyta</taxon>
        <taxon>Tracheophyta</taxon>
        <taxon>Spermatophyta</taxon>
        <taxon>Magnoliopsida</taxon>
        <taxon>eudicotyledons</taxon>
        <taxon>Gunneridae</taxon>
        <taxon>Pentapetalae</taxon>
        <taxon>rosids</taxon>
        <taxon>fabids</taxon>
        <taxon>Malpighiales</taxon>
        <taxon>Euphorbiaceae</taxon>
        <taxon>Crotonoideae</taxon>
        <taxon>Manihoteae</taxon>
        <taxon>Manihot</taxon>
    </lineage>
</organism>
<evidence type="ECO:0000256" key="16">
    <source>
        <dbReference type="ARBA" id="ARBA00066572"/>
    </source>
</evidence>
<comment type="catalytic activity">
    <reaction evidence="12">
        <text>2,2-dimethylpropanal + hydrogen cyanide = (2S)-2-hydroxy-3,3-dimethylbutanenitrile</text>
        <dbReference type="Rhea" id="RHEA:77407"/>
        <dbReference type="ChEBI" id="CHEBI:18407"/>
        <dbReference type="ChEBI" id="CHEBI:141557"/>
        <dbReference type="ChEBI" id="CHEBI:197355"/>
    </reaction>
</comment>
<dbReference type="GO" id="GO:0080030">
    <property type="term" value="F:methyl indole-3-acetate esterase activity"/>
    <property type="evidence" value="ECO:0000318"/>
    <property type="project" value="GO_Central"/>
</dbReference>
<dbReference type="InterPro" id="IPR029058">
    <property type="entry name" value="AB_hydrolase_fold"/>
</dbReference>
<dbReference type="InterPro" id="IPR045889">
    <property type="entry name" value="MES/HNL"/>
</dbReference>
<evidence type="ECO:0000256" key="15">
    <source>
        <dbReference type="ARBA" id="ARBA00060885"/>
    </source>
</evidence>
<dbReference type="Proteomes" id="UP000091857">
    <property type="component" value="Chromosome 13"/>
</dbReference>
<dbReference type="OrthoDB" id="408373at2759"/>
<evidence type="ECO:0000256" key="17">
    <source>
        <dbReference type="ARBA" id="ARBA00069221"/>
    </source>
</evidence>
<comment type="catalytic activity">
    <reaction evidence="8">
        <text>a disubstituted aliphatic (S)-hydroxynitrile = a ketone + hydrogen cyanide</text>
        <dbReference type="Rhea" id="RHEA:56592"/>
        <dbReference type="ChEBI" id="CHEBI:17087"/>
        <dbReference type="ChEBI" id="CHEBI:18407"/>
        <dbReference type="ChEBI" id="CHEBI:140597"/>
        <dbReference type="EC" id="4.1.2.47"/>
    </reaction>
</comment>
<feature type="domain" description="AB hydrolase-1" evidence="21">
    <location>
        <begin position="16"/>
        <end position="252"/>
    </location>
</feature>
<evidence type="ECO:0000313" key="23">
    <source>
        <dbReference type="Proteomes" id="UP000091857"/>
    </source>
</evidence>
<dbReference type="GO" id="GO:0080031">
    <property type="term" value="F:methyl salicylate esterase activity"/>
    <property type="evidence" value="ECO:0000318"/>
    <property type="project" value="GO_Central"/>
</dbReference>
<comment type="similarity">
    <text evidence="15">Belongs to the AB hydrolase superfamily. Hydroxynitrile lyase family.</text>
</comment>
<evidence type="ECO:0000256" key="11">
    <source>
        <dbReference type="ARBA" id="ARBA00052511"/>
    </source>
</evidence>
<evidence type="ECO:0000256" key="2">
    <source>
        <dbReference type="ARBA" id="ARBA00050104"/>
    </source>
</evidence>
<dbReference type="InterPro" id="IPR000073">
    <property type="entry name" value="AB_hydrolase_1"/>
</dbReference>
<dbReference type="Gramene" id="Manes.13G092300.1.v8.1">
    <property type="protein sequence ID" value="Manes.13G092300.1.v8.1.CDS"/>
    <property type="gene ID" value="Manes.13G092300.v8.1"/>
</dbReference>
<dbReference type="PANTHER" id="PTHR10992:SF1078">
    <property type="entry name" value="AB HYDROLASE-1 DOMAIN-CONTAINING PROTEIN"/>
    <property type="match status" value="1"/>
</dbReference>
<dbReference type="Gene3D" id="3.40.50.1820">
    <property type="entry name" value="alpha/beta hydrolase"/>
    <property type="match status" value="1"/>
</dbReference>
<comment type="caution">
    <text evidence="22">The sequence shown here is derived from an EMBL/GenBank/DDBJ whole genome shotgun (WGS) entry which is preliminary data.</text>
</comment>
<evidence type="ECO:0000256" key="4">
    <source>
        <dbReference type="ARBA" id="ARBA00050262"/>
    </source>
</evidence>
<name>A0A2C9URM8_MANES</name>
<evidence type="ECO:0000256" key="6">
    <source>
        <dbReference type="ARBA" id="ARBA00050608"/>
    </source>
</evidence>
<dbReference type="AlphaFoldDB" id="A0A2C9URM8"/>
<comment type="catalytic activity">
    <reaction evidence="14">
        <text>an aromatic (S)-hydroxynitrile = an aromatic aldehyde + hydrogen cyanide</text>
        <dbReference type="Rhea" id="RHEA:54660"/>
        <dbReference type="ChEBI" id="CHEBI:18407"/>
        <dbReference type="ChEBI" id="CHEBI:33855"/>
        <dbReference type="ChEBI" id="CHEBI:138306"/>
        <dbReference type="EC" id="4.1.2.47"/>
    </reaction>
</comment>